<protein>
    <submittedName>
        <fullName evidence="4">Transporter substrate-binding domain-containing protein</fullName>
    </submittedName>
</protein>
<sequence length="281" mass="31499">MKLNGFEMSMRFIASRTVKLSALLCCILPISVQIKAETEMSCSSMIATGNSEYPPFLWKKADGSNELMGANRLIIDEISRRLGIPIKLLHTGPWSRAQLEVKSGRADLMAGAFYTTERSDYMDYISPAFLHTSSVVWKRTGQRLDYSKKEDLINKRGVTVINNSFGQSFDDFSEKYLNIISVSGLEQAFKMLVAKRVDYVVYEKSPGLAYLNLLDMKTDVVSLASVSSEGLFLTLSKNSTCNTVGMKQKLHNVLKTMSHDGFNEKALNQSLLDWNAFTHKS</sequence>
<dbReference type="SUPFAM" id="SSF53850">
    <property type="entry name" value="Periplasmic binding protein-like II"/>
    <property type="match status" value="1"/>
</dbReference>
<reference evidence="4" key="1">
    <citation type="submission" date="2022-12" db="EMBL/GenBank/DDBJ databases">
        <title>Marinomonas 15G1-11 sp. nov, isolated from marine algae.</title>
        <authorList>
            <person name="Butt M."/>
            <person name="Choi D.G."/>
            <person name="Kim J.M."/>
            <person name="Lee J.K."/>
            <person name="Baek J.H."/>
            <person name="Jeon C.O."/>
        </authorList>
    </citation>
    <scope>NUCLEOTIDE SEQUENCE</scope>
    <source>
        <strain evidence="4">15G1-11</strain>
    </source>
</reference>
<name>A0ABT4JTU4_9GAMM</name>
<proteinExistence type="inferred from homology"/>
<dbReference type="RefSeq" id="WP_269124619.1">
    <property type="nucleotide sequence ID" value="NZ_JAPUBN010000013.1"/>
</dbReference>
<evidence type="ECO:0000313" key="5">
    <source>
        <dbReference type="Proteomes" id="UP001149719"/>
    </source>
</evidence>
<evidence type="ECO:0000313" key="4">
    <source>
        <dbReference type="EMBL" id="MCZ2721666.1"/>
    </source>
</evidence>
<dbReference type="InterPro" id="IPR001638">
    <property type="entry name" value="Solute-binding_3/MltF_N"/>
</dbReference>
<evidence type="ECO:0000256" key="1">
    <source>
        <dbReference type="ARBA" id="ARBA00010333"/>
    </source>
</evidence>
<dbReference type="Pfam" id="PF00497">
    <property type="entry name" value="SBP_bac_3"/>
    <property type="match status" value="1"/>
</dbReference>
<dbReference type="Gene3D" id="3.40.190.10">
    <property type="entry name" value="Periplasmic binding protein-like II"/>
    <property type="match status" value="2"/>
</dbReference>
<dbReference type="PANTHER" id="PTHR35936">
    <property type="entry name" value="MEMBRANE-BOUND LYTIC MUREIN TRANSGLYCOSYLASE F"/>
    <property type="match status" value="1"/>
</dbReference>
<evidence type="ECO:0000259" key="3">
    <source>
        <dbReference type="SMART" id="SM00062"/>
    </source>
</evidence>
<feature type="domain" description="Solute-binding protein family 3/N-terminal" evidence="3">
    <location>
        <begin position="43"/>
        <end position="265"/>
    </location>
</feature>
<dbReference type="SMART" id="SM00062">
    <property type="entry name" value="PBPb"/>
    <property type="match status" value="1"/>
</dbReference>
<dbReference type="PANTHER" id="PTHR35936:SF6">
    <property type="entry name" value="AMINO ACID ABC TRANSPORTER SUBSTRATE-BINDING PAAT FAMILY PROTEIN"/>
    <property type="match status" value="1"/>
</dbReference>
<comment type="caution">
    <text evidence="4">The sequence shown here is derived from an EMBL/GenBank/DDBJ whole genome shotgun (WGS) entry which is preliminary data.</text>
</comment>
<comment type="similarity">
    <text evidence="1">Belongs to the bacterial solute-binding protein 3 family.</text>
</comment>
<dbReference type="Proteomes" id="UP001149719">
    <property type="component" value="Unassembled WGS sequence"/>
</dbReference>
<evidence type="ECO:0000256" key="2">
    <source>
        <dbReference type="ARBA" id="ARBA00022729"/>
    </source>
</evidence>
<keyword evidence="2" id="KW-0732">Signal</keyword>
<dbReference type="EMBL" id="JAPUBN010000013">
    <property type="protein sequence ID" value="MCZ2721666.1"/>
    <property type="molecule type" value="Genomic_DNA"/>
</dbReference>
<keyword evidence="5" id="KW-1185">Reference proteome</keyword>
<organism evidence="4 5">
    <name type="scientific">Marinomonas phaeophyticola</name>
    <dbReference type="NCBI Taxonomy" id="3004091"/>
    <lineage>
        <taxon>Bacteria</taxon>
        <taxon>Pseudomonadati</taxon>
        <taxon>Pseudomonadota</taxon>
        <taxon>Gammaproteobacteria</taxon>
        <taxon>Oceanospirillales</taxon>
        <taxon>Oceanospirillaceae</taxon>
        <taxon>Marinomonas</taxon>
    </lineage>
</organism>
<accession>A0ABT4JTU4</accession>
<gene>
    <name evidence="4" type="ORF">O1D97_08360</name>
</gene>